<comment type="caution">
    <text evidence="1">The sequence shown here is derived from an EMBL/GenBank/DDBJ whole genome shotgun (WGS) entry which is preliminary data.</text>
</comment>
<sequence>MASIAIVALIGVALVGAMVAIVNKDTSHGAPKQAHAAQHKANKMN</sequence>
<evidence type="ECO:0000313" key="1">
    <source>
        <dbReference type="EMBL" id="HIX35439.1"/>
    </source>
</evidence>
<organism evidence="1 2">
    <name type="scientific">Candidatus Limosilactobacillus merdigallinarum</name>
    <dbReference type="NCBI Taxonomy" id="2838652"/>
    <lineage>
        <taxon>Bacteria</taxon>
        <taxon>Bacillati</taxon>
        <taxon>Bacillota</taxon>
        <taxon>Bacilli</taxon>
        <taxon>Lactobacillales</taxon>
        <taxon>Lactobacillaceae</taxon>
        <taxon>Limosilactobacillus</taxon>
    </lineage>
</organism>
<accession>A0A9D1VI40</accession>
<dbReference type="EMBL" id="DXFH01000011">
    <property type="protein sequence ID" value="HIX35439.1"/>
    <property type="molecule type" value="Genomic_DNA"/>
</dbReference>
<proteinExistence type="predicted"/>
<reference evidence="1" key="2">
    <citation type="submission" date="2021-04" db="EMBL/GenBank/DDBJ databases">
        <authorList>
            <person name="Gilroy R."/>
        </authorList>
    </citation>
    <scope>NUCLEOTIDE SEQUENCE</scope>
    <source>
        <strain evidence="1">ChiSxjej3B15-572</strain>
    </source>
</reference>
<gene>
    <name evidence="1" type="ORF">H9856_03405</name>
</gene>
<reference evidence="1" key="1">
    <citation type="journal article" date="2021" name="PeerJ">
        <title>Extensive microbial diversity within the chicken gut microbiome revealed by metagenomics and culture.</title>
        <authorList>
            <person name="Gilroy R."/>
            <person name="Ravi A."/>
            <person name="Getino M."/>
            <person name="Pursley I."/>
            <person name="Horton D.L."/>
            <person name="Alikhan N.F."/>
            <person name="Baker D."/>
            <person name="Gharbi K."/>
            <person name="Hall N."/>
            <person name="Watson M."/>
            <person name="Adriaenssens E.M."/>
            <person name="Foster-Nyarko E."/>
            <person name="Jarju S."/>
            <person name="Secka A."/>
            <person name="Antonio M."/>
            <person name="Oren A."/>
            <person name="Chaudhuri R.R."/>
            <person name="La Ragione R."/>
            <person name="Hildebrand F."/>
            <person name="Pallen M.J."/>
        </authorList>
    </citation>
    <scope>NUCLEOTIDE SEQUENCE</scope>
    <source>
        <strain evidence="1">ChiSxjej3B15-572</strain>
    </source>
</reference>
<protein>
    <submittedName>
        <fullName evidence="1">Uncharacterized protein</fullName>
    </submittedName>
</protein>
<dbReference type="AlphaFoldDB" id="A0A9D1VI40"/>
<evidence type="ECO:0000313" key="2">
    <source>
        <dbReference type="Proteomes" id="UP000824231"/>
    </source>
</evidence>
<dbReference type="Proteomes" id="UP000824231">
    <property type="component" value="Unassembled WGS sequence"/>
</dbReference>
<name>A0A9D1VI40_9LACO</name>